<sequence>MDSESSNSFVGSFLQPPDKILPAAFGYIETKKLAAVGGDRPSVPNNQAVVAALKTLQGKIRRLELEKSQAEDNLCSLSIAAAQYKKALEHESYKKDTAHQELMQQRKDVSVQLNAAQSRCSLLEKQLDYMRKMVSSAELEKKMVLEQQAQLQKEENQNQLELHAKLEKLEMLEKVCLKLSATQKTAEDKIKHLEEKLCKEEHQRKLIQEKTAQLQTGFEINRILMSSVTSQNEPKKENGKKKKMKTRNPTMKKMHLSQLHVKAGELPFVAGKVTTSGISGHSALSKSVSSCSTSPTATRSLLDLLLSIQDELGQVSFEHQELLKQIQETQDSKVREDLKQELDCLVKQIEIKGEQISKLKKHQATVQKLKRKTQKLKQEAVHVKLKCGDQKEAKEIAVTVRKSMSKSCPGQKSRSSLQLLKSLQKLQSTLKKDSIMWEQ</sequence>
<dbReference type="InterPro" id="IPR024957">
    <property type="entry name" value="Cep57_MT-bd_dom"/>
</dbReference>
<dbReference type="PANTHER" id="PTHR19336:SF10">
    <property type="entry name" value="CENTROSOMAL PROTEIN CEP57L1"/>
    <property type="match status" value="1"/>
</dbReference>
<feature type="region of interest" description="Disordered" evidence="10">
    <location>
        <begin position="228"/>
        <end position="248"/>
    </location>
</feature>
<dbReference type="Pfam" id="PF06657">
    <property type="entry name" value="Cep57_MT_bd"/>
    <property type="match status" value="1"/>
</dbReference>
<evidence type="ECO:0000256" key="9">
    <source>
        <dbReference type="SAM" id="Coils"/>
    </source>
</evidence>
<feature type="coiled-coil region" evidence="9">
    <location>
        <begin position="335"/>
        <end position="386"/>
    </location>
</feature>
<feature type="domain" description="Cep57 centrosome localisation" evidence="12">
    <location>
        <begin position="48"/>
        <end position="225"/>
    </location>
</feature>
<keyword evidence="6" id="KW-0206">Cytoskeleton</keyword>
<evidence type="ECO:0000256" key="1">
    <source>
        <dbReference type="ARBA" id="ARBA00004300"/>
    </source>
</evidence>
<feature type="coiled-coil region" evidence="9">
    <location>
        <begin position="46"/>
        <end position="73"/>
    </location>
</feature>
<evidence type="ECO:0000256" key="2">
    <source>
        <dbReference type="ARBA" id="ARBA00008179"/>
    </source>
</evidence>
<comment type="subcellular location">
    <subcellularLocation>
        <location evidence="1">Cytoplasm</location>
        <location evidence="1">Cytoskeleton</location>
        <location evidence="1">Microtubule organizing center</location>
        <location evidence="1">Centrosome</location>
    </subcellularLocation>
</comment>
<evidence type="ECO:0000259" key="11">
    <source>
        <dbReference type="Pfam" id="PF06657"/>
    </source>
</evidence>
<dbReference type="PANTHER" id="PTHR19336">
    <property type="entry name" value="UNCHARACTERIZED DUF1167"/>
    <property type="match status" value="1"/>
</dbReference>
<evidence type="ECO:0000313" key="13">
    <source>
        <dbReference type="EMBL" id="NXA25581.1"/>
    </source>
</evidence>
<organism evidence="13 14">
    <name type="scientific">Ibidorhyncha struthersii</name>
    <dbReference type="NCBI Taxonomy" id="425643"/>
    <lineage>
        <taxon>Eukaryota</taxon>
        <taxon>Metazoa</taxon>
        <taxon>Chordata</taxon>
        <taxon>Craniata</taxon>
        <taxon>Vertebrata</taxon>
        <taxon>Euteleostomi</taxon>
        <taxon>Archelosauria</taxon>
        <taxon>Archosauria</taxon>
        <taxon>Dinosauria</taxon>
        <taxon>Saurischia</taxon>
        <taxon>Theropoda</taxon>
        <taxon>Coelurosauria</taxon>
        <taxon>Aves</taxon>
        <taxon>Neognathae</taxon>
        <taxon>Neoaves</taxon>
        <taxon>Charadriiformes</taxon>
        <taxon>Charadriidae</taxon>
        <taxon>Ibidorhyncha</taxon>
    </lineage>
</organism>
<dbReference type="GO" id="GO:0042802">
    <property type="term" value="F:identical protein binding"/>
    <property type="evidence" value="ECO:0007669"/>
    <property type="project" value="InterPro"/>
</dbReference>
<feature type="coiled-coil region" evidence="9">
    <location>
        <begin position="99"/>
        <end position="196"/>
    </location>
</feature>
<evidence type="ECO:0000259" key="12">
    <source>
        <dbReference type="Pfam" id="PF14073"/>
    </source>
</evidence>
<dbReference type="InterPro" id="IPR025913">
    <property type="entry name" value="Cep57_CLD"/>
</dbReference>
<dbReference type="Proteomes" id="UP000587655">
    <property type="component" value="Unassembled WGS sequence"/>
</dbReference>
<accession>A0A7K7UBK0</accession>
<feature type="non-terminal residue" evidence="13">
    <location>
        <position position="1"/>
    </location>
</feature>
<name>A0A7K7UBK0_9CHAR</name>
<evidence type="ECO:0000313" key="14">
    <source>
        <dbReference type="Proteomes" id="UP000587655"/>
    </source>
</evidence>
<dbReference type="GO" id="GO:0008017">
    <property type="term" value="F:microtubule binding"/>
    <property type="evidence" value="ECO:0007669"/>
    <property type="project" value="InterPro"/>
</dbReference>
<dbReference type="EMBL" id="VZSZ01007645">
    <property type="protein sequence ID" value="NXA25581.1"/>
    <property type="molecule type" value="Genomic_DNA"/>
</dbReference>
<comment type="similarity">
    <text evidence="2">Belongs to the translokin family.</text>
</comment>
<dbReference type="GO" id="GO:0043015">
    <property type="term" value="F:gamma-tubulin binding"/>
    <property type="evidence" value="ECO:0007669"/>
    <property type="project" value="InterPro"/>
</dbReference>
<evidence type="ECO:0000256" key="7">
    <source>
        <dbReference type="ARBA" id="ARBA00041218"/>
    </source>
</evidence>
<evidence type="ECO:0000256" key="4">
    <source>
        <dbReference type="ARBA" id="ARBA00022701"/>
    </source>
</evidence>
<comment type="caution">
    <text evidence="13">The sequence shown here is derived from an EMBL/GenBank/DDBJ whole genome shotgun (WGS) entry which is preliminary data.</text>
</comment>
<evidence type="ECO:0000256" key="8">
    <source>
        <dbReference type="ARBA" id="ARBA00042578"/>
    </source>
</evidence>
<dbReference type="Pfam" id="PF14073">
    <property type="entry name" value="Cep57_CLD"/>
    <property type="match status" value="1"/>
</dbReference>
<keyword evidence="14" id="KW-1185">Reference proteome</keyword>
<feature type="compositionally biased region" description="Basic residues" evidence="10">
    <location>
        <begin position="238"/>
        <end position="248"/>
    </location>
</feature>
<evidence type="ECO:0000256" key="6">
    <source>
        <dbReference type="ARBA" id="ARBA00023212"/>
    </source>
</evidence>
<gene>
    <name evidence="13" type="primary">Cep57l1</name>
    <name evidence="13" type="ORF">IBISTR_R06447</name>
</gene>
<feature type="domain" description="Cep57 centrosome microtubule-binding" evidence="11">
    <location>
        <begin position="296"/>
        <end position="362"/>
    </location>
</feature>
<keyword evidence="4" id="KW-0493">Microtubule</keyword>
<keyword evidence="3" id="KW-0963">Cytoplasm</keyword>
<dbReference type="GO" id="GO:0005813">
    <property type="term" value="C:centrosome"/>
    <property type="evidence" value="ECO:0007669"/>
    <property type="project" value="UniProtKB-SubCell"/>
</dbReference>
<evidence type="ECO:0000256" key="10">
    <source>
        <dbReference type="SAM" id="MobiDB-lite"/>
    </source>
</evidence>
<dbReference type="InterPro" id="IPR051756">
    <property type="entry name" value="Centrosomal_MT-associated"/>
</dbReference>
<protein>
    <recommendedName>
        <fullName evidence="7">Centrosomal protein 57kDa-like protein 1</fullName>
    </recommendedName>
    <alternativeName>
        <fullName evidence="8">Cep57-related protein</fullName>
    </alternativeName>
</protein>
<keyword evidence="5 9" id="KW-0175">Coiled coil</keyword>
<dbReference type="Gene3D" id="1.20.58.90">
    <property type="match status" value="1"/>
</dbReference>
<dbReference type="AlphaFoldDB" id="A0A7K7UBK0"/>
<evidence type="ECO:0000256" key="3">
    <source>
        <dbReference type="ARBA" id="ARBA00022490"/>
    </source>
</evidence>
<proteinExistence type="inferred from homology"/>
<evidence type="ECO:0000256" key="5">
    <source>
        <dbReference type="ARBA" id="ARBA00023054"/>
    </source>
</evidence>
<feature type="non-terminal residue" evidence="13">
    <location>
        <position position="439"/>
    </location>
</feature>
<dbReference type="GO" id="GO:0005874">
    <property type="term" value="C:microtubule"/>
    <property type="evidence" value="ECO:0007669"/>
    <property type="project" value="UniProtKB-KW"/>
</dbReference>
<reference evidence="13 14" key="1">
    <citation type="submission" date="2019-09" db="EMBL/GenBank/DDBJ databases">
        <title>Bird 10,000 Genomes (B10K) Project - Family phase.</title>
        <authorList>
            <person name="Zhang G."/>
        </authorList>
    </citation>
    <scope>NUCLEOTIDE SEQUENCE [LARGE SCALE GENOMIC DNA]</scope>
    <source>
        <strain evidence="13">B10K-DU-030-25</strain>
    </source>
</reference>